<evidence type="ECO:0000313" key="1">
    <source>
        <dbReference type="EMBL" id="KAK3256142.1"/>
    </source>
</evidence>
<dbReference type="EMBL" id="LGRX02021948">
    <property type="protein sequence ID" value="KAK3256142.1"/>
    <property type="molecule type" value="Genomic_DNA"/>
</dbReference>
<dbReference type="AlphaFoldDB" id="A0AAE0KPP5"/>
<gene>
    <name evidence="1" type="ORF">CYMTET_34713</name>
</gene>
<reference evidence="1 2" key="1">
    <citation type="journal article" date="2015" name="Genome Biol. Evol.">
        <title>Comparative Genomics of a Bacterivorous Green Alga Reveals Evolutionary Causalities and Consequences of Phago-Mixotrophic Mode of Nutrition.</title>
        <authorList>
            <person name="Burns J.A."/>
            <person name="Paasch A."/>
            <person name="Narechania A."/>
            <person name="Kim E."/>
        </authorList>
    </citation>
    <scope>NUCLEOTIDE SEQUENCE [LARGE SCALE GENOMIC DNA]</scope>
    <source>
        <strain evidence="1 2">PLY_AMNH</strain>
    </source>
</reference>
<keyword evidence="2" id="KW-1185">Reference proteome</keyword>
<accession>A0AAE0KPP5</accession>
<proteinExistence type="predicted"/>
<comment type="caution">
    <text evidence="1">The sequence shown here is derived from an EMBL/GenBank/DDBJ whole genome shotgun (WGS) entry which is preliminary data.</text>
</comment>
<organism evidence="1 2">
    <name type="scientific">Cymbomonas tetramitiformis</name>
    <dbReference type="NCBI Taxonomy" id="36881"/>
    <lineage>
        <taxon>Eukaryota</taxon>
        <taxon>Viridiplantae</taxon>
        <taxon>Chlorophyta</taxon>
        <taxon>Pyramimonadophyceae</taxon>
        <taxon>Pyramimonadales</taxon>
        <taxon>Pyramimonadaceae</taxon>
        <taxon>Cymbomonas</taxon>
    </lineage>
</organism>
<name>A0AAE0KPP5_9CHLO</name>
<dbReference type="Proteomes" id="UP001190700">
    <property type="component" value="Unassembled WGS sequence"/>
</dbReference>
<evidence type="ECO:0000313" key="2">
    <source>
        <dbReference type="Proteomes" id="UP001190700"/>
    </source>
</evidence>
<protein>
    <submittedName>
        <fullName evidence="1">Uncharacterized protein</fullName>
    </submittedName>
</protein>
<sequence length="75" mass="8362">MDCMKTMFANAKAWFAENVKTARAALDDEMDSADAIVDLCVFIVRQQPALLAQQKAYNSKSQVLLSEITHGQNRV</sequence>